<protein>
    <submittedName>
        <fullName evidence="2">Glyoxalase</fullName>
    </submittedName>
</protein>
<dbReference type="InterPro" id="IPR052537">
    <property type="entry name" value="Extradiol_RC_dioxygenase"/>
</dbReference>
<name>A0A430R9R4_THESC</name>
<proteinExistence type="predicted"/>
<dbReference type="Pfam" id="PF00903">
    <property type="entry name" value="Glyoxalase"/>
    <property type="match status" value="1"/>
</dbReference>
<feature type="non-terminal residue" evidence="2">
    <location>
        <position position="66"/>
    </location>
</feature>
<evidence type="ECO:0000259" key="1">
    <source>
        <dbReference type="PROSITE" id="PS51819"/>
    </source>
</evidence>
<dbReference type="EMBL" id="PELP01000193">
    <property type="protein sequence ID" value="RTH04102.1"/>
    <property type="molecule type" value="Genomic_DNA"/>
</dbReference>
<evidence type="ECO:0000313" key="5">
    <source>
        <dbReference type="Proteomes" id="UP000287467"/>
    </source>
</evidence>
<dbReference type="EMBL" id="PEMW01000479">
    <property type="protein sequence ID" value="RTI47606.1"/>
    <property type="molecule type" value="Genomic_DNA"/>
</dbReference>
<dbReference type="Gene3D" id="3.10.180.10">
    <property type="entry name" value="2,3-Dihydroxybiphenyl 1,2-Dioxygenase, domain 1"/>
    <property type="match status" value="1"/>
</dbReference>
<dbReference type="Proteomes" id="UP000286734">
    <property type="component" value="Unassembled WGS sequence"/>
</dbReference>
<evidence type="ECO:0000313" key="4">
    <source>
        <dbReference type="Proteomes" id="UP000286734"/>
    </source>
</evidence>
<dbReference type="PANTHER" id="PTHR36110:SF4">
    <property type="entry name" value="RING-CLEAVING DIOXYGENASE MHQA-RELATED"/>
    <property type="match status" value="1"/>
</dbReference>
<dbReference type="InterPro" id="IPR029068">
    <property type="entry name" value="Glyas_Bleomycin-R_OHBP_Dase"/>
</dbReference>
<evidence type="ECO:0000313" key="2">
    <source>
        <dbReference type="EMBL" id="RTH04102.1"/>
    </source>
</evidence>
<gene>
    <name evidence="3" type="ORF">CSW14_13815</name>
    <name evidence="2" type="ORF">CSW47_07325</name>
</gene>
<dbReference type="PANTHER" id="PTHR36110">
    <property type="entry name" value="RING-CLEAVING DIOXYGENASE MHQE-RELATED"/>
    <property type="match status" value="1"/>
</dbReference>
<dbReference type="InterPro" id="IPR037523">
    <property type="entry name" value="VOC_core"/>
</dbReference>
<dbReference type="SUPFAM" id="SSF54593">
    <property type="entry name" value="Glyoxalase/Bleomycin resistance protein/Dihydroxybiphenyl dioxygenase"/>
    <property type="match status" value="1"/>
</dbReference>
<dbReference type="InterPro" id="IPR004360">
    <property type="entry name" value="Glyas_Fos-R_dOase_dom"/>
</dbReference>
<reference evidence="4 5" key="1">
    <citation type="journal article" date="2019" name="Extremophiles">
        <title>Biogeography of thermophiles and predominance of Thermus scotoductus in domestic water heaters.</title>
        <authorList>
            <person name="Wilpiszeski R.L."/>
            <person name="Zhang Z."/>
            <person name="House C.H."/>
        </authorList>
    </citation>
    <scope>NUCLEOTIDE SEQUENCE [LARGE SCALE GENOMIC DNA]</scope>
    <source>
        <strain evidence="3 5">1_S1</strain>
        <strain evidence="2 4">34_S34</strain>
    </source>
</reference>
<dbReference type="Proteomes" id="UP000287467">
    <property type="component" value="Unassembled WGS sequence"/>
</dbReference>
<dbReference type="PROSITE" id="PS51819">
    <property type="entry name" value="VOC"/>
    <property type="match status" value="1"/>
</dbReference>
<feature type="domain" description="VOC" evidence="1">
    <location>
        <begin position="6"/>
        <end position="66"/>
    </location>
</feature>
<dbReference type="AlphaFoldDB" id="A0A430R9R4"/>
<evidence type="ECO:0000313" key="3">
    <source>
        <dbReference type="EMBL" id="RTI47606.1"/>
    </source>
</evidence>
<sequence>MEGTLGLHHVTCLAGDPQENLDFYLGVLGLRLVKRSVNQDDPATYHLFYADRQGTPGTALTFFPYP</sequence>
<dbReference type="RefSeq" id="WP_172959899.1">
    <property type="nucleotide sequence ID" value="NZ_PELP01000193.1"/>
</dbReference>
<organism evidence="2 4">
    <name type="scientific">Thermus scotoductus</name>
    <dbReference type="NCBI Taxonomy" id="37636"/>
    <lineage>
        <taxon>Bacteria</taxon>
        <taxon>Thermotogati</taxon>
        <taxon>Deinococcota</taxon>
        <taxon>Deinococci</taxon>
        <taxon>Thermales</taxon>
        <taxon>Thermaceae</taxon>
        <taxon>Thermus</taxon>
    </lineage>
</organism>
<accession>A0A430R9R4</accession>
<comment type="caution">
    <text evidence="2">The sequence shown here is derived from an EMBL/GenBank/DDBJ whole genome shotgun (WGS) entry which is preliminary data.</text>
</comment>